<evidence type="ECO:0000256" key="2">
    <source>
        <dbReference type="ARBA" id="ARBA00005417"/>
    </source>
</evidence>
<dbReference type="Gene3D" id="3.40.50.300">
    <property type="entry name" value="P-loop containing nucleotide triphosphate hydrolases"/>
    <property type="match status" value="1"/>
</dbReference>
<evidence type="ECO:0000256" key="4">
    <source>
        <dbReference type="ARBA" id="ARBA00022475"/>
    </source>
</evidence>
<protein>
    <submittedName>
        <fullName evidence="9">ABC transporter ATP-binding protein</fullName>
    </submittedName>
</protein>
<dbReference type="Pfam" id="PF00005">
    <property type="entry name" value="ABC_tran"/>
    <property type="match status" value="1"/>
</dbReference>
<evidence type="ECO:0000256" key="1">
    <source>
        <dbReference type="ARBA" id="ARBA00004202"/>
    </source>
</evidence>
<dbReference type="PANTHER" id="PTHR43297:SF2">
    <property type="entry name" value="DIPEPTIDE TRANSPORT ATP-BINDING PROTEIN DPPD"/>
    <property type="match status" value="1"/>
</dbReference>
<comment type="caution">
    <text evidence="9">The sequence shown here is derived from an EMBL/GenBank/DDBJ whole genome shotgun (WGS) entry which is preliminary data.</text>
</comment>
<evidence type="ECO:0000256" key="5">
    <source>
        <dbReference type="ARBA" id="ARBA00022741"/>
    </source>
</evidence>
<dbReference type="InterPro" id="IPR017871">
    <property type="entry name" value="ABC_transporter-like_CS"/>
</dbReference>
<evidence type="ECO:0000256" key="6">
    <source>
        <dbReference type="ARBA" id="ARBA00022840"/>
    </source>
</evidence>
<dbReference type="Pfam" id="PF08352">
    <property type="entry name" value="oligo_HPY"/>
    <property type="match status" value="1"/>
</dbReference>
<keyword evidence="5" id="KW-0547">Nucleotide-binding</keyword>
<sequence length="339" mass="37084">MSVLLDVQELQTRFQVRKGYVYAVNGVSFKLEEGETLAVVGESGCGKSVTMLSLVRLLPPAASIENGKVLLRGDDLLQIDQRQLRDVRGGQIGMIFQDPMTSLNPFINIGTQMSEPLIYHRGMSKKEALARSAELLEMVGIPDGEARLREYPHQFSGGMRQRVMIAMSMSCEPAVLIADEPTTALDVTIQAQIVELVKELRDRSGVAVIWITHDLSVVAGIADRVIVMYAGYIVEEAPVDALFEDPRHPYTVGLMGALPSLEGDTGTRLTTIGGSPPDLEDLPDFCPFHTRCPYSIDRCRTENPMLEPVADASDRGHRAACWVDIREVEVQSNGAGASS</sequence>
<keyword evidence="4" id="KW-1003">Cell membrane</keyword>
<dbReference type="PANTHER" id="PTHR43297">
    <property type="entry name" value="OLIGOPEPTIDE TRANSPORT ATP-BINDING PROTEIN APPD"/>
    <property type="match status" value="1"/>
</dbReference>
<name>A0A6B0YUA6_9CHLR</name>
<dbReference type="EMBL" id="VXRG01000074">
    <property type="protein sequence ID" value="MXY93589.1"/>
    <property type="molecule type" value="Genomic_DNA"/>
</dbReference>
<dbReference type="GO" id="GO:0016887">
    <property type="term" value="F:ATP hydrolysis activity"/>
    <property type="evidence" value="ECO:0007669"/>
    <property type="project" value="InterPro"/>
</dbReference>
<dbReference type="GO" id="GO:0015833">
    <property type="term" value="P:peptide transport"/>
    <property type="evidence" value="ECO:0007669"/>
    <property type="project" value="InterPro"/>
</dbReference>
<dbReference type="PROSITE" id="PS50893">
    <property type="entry name" value="ABC_TRANSPORTER_2"/>
    <property type="match status" value="1"/>
</dbReference>
<dbReference type="CDD" id="cd03257">
    <property type="entry name" value="ABC_NikE_OppD_transporters"/>
    <property type="match status" value="1"/>
</dbReference>
<organism evidence="9">
    <name type="scientific">Caldilineaceae bacterium SB0664_bin_27</name>
    <dbReference type="NCBI Taxonomy" id="2605260"/>
    <lineage>
        <taxon>Bacteria</taxon>
        <taxon>Bacillati</taxon>
        <taxon>Chloroflexota</taxon>
        <taxon>Caldilineae</taxon>
        <taxon>Caldilineales</taxon>
        <taxon>Caldilineaceae</taxon>
    </lineage>
</organism>
<dbReference type="InterPro" id="IPR003439">
    <property type="entry name" value="ABC_transporter-like_ATP-bd"/>
</dbReference>
<keyword evidence="6 9" id="KW-0067">ATP-binding</keyword>
<comment type="subcellular location">
    <subcellularLocation>
        <location evidence="1">Cell membrane</location>
        <topology evidence="1">Peripheral membrane protein</topology>
    </subcellularLocation>
</comment>
<gene>
    <name evidence="9" type="ORF">F4Y42_09090</name>
</gene>
<dbReference type="InterPro" id="IPR027417">
    <property type="entry name" value="P-loop_NTPase"/>
</dbReference>
<evidence type="ECO:0000256" key="3">
    <source>
        <dbReference type="ARBA" id="ARBA00022448"/>
    </source>
</evidence>
<dbReference type="AlphaFoldDB" id="A0A6B0YUA6"/>
<evidence type="ECO:0000256" key="7">
    <source>
        <dbReference type="ARBA" id="ARBA00023136"/>
    </source>
</evidence>
<evidence type="ECO:0000313" key="9">
    <source>
        <dbReference type="EMBL" id="MXY93589.1"/>
    </source>
</evidence>
<dbReference type="FunFam" id="3.40.50.300:FF:000016">
    <property type="entry name" value="Oligopeptide ABC transporter ATP-binding component"/>
    <property type="match status" value="1"/>
</dbReference>
<dbReference type="GO" id="GO:0005886">
    <property type="term" value="C:plasma membrane"/>
    <property type="evidence" value="ECO:0007669"/>
    <property type="project" value="UniProtKB-SubCell"/>
</dbReference>
<comment type="similarity">
    <text evidence="2">Belongs to the ABC transporter superfamily.</text>
</comment>
<feature type="domain" description="ABC transporter" evidence="8">
    <location>
        <begin position="5"/>
        <end position="255"/>
    </location>
</feature>
<dbReference type="InterPro" id="IPR003593">
    <property type="entry name" value="AAA+_ATPase"/>
</dbReference>
<evidence type="ECO:0000259" key="8">
    <source>
        <dbReference type="PROSITE" id="PS50893"/>
    </source>
</evidence>
<dbReference type="SUPFAM" id="SSF52540">
    <property type="entry name" value="P-loop containing nucleoside triphosphate hydrolases"/>
    <property type="match status" value="1"/>
</dbReference>
<dbReference type="SMART" id="SM00382">
    <property type="entry name" value="AAA"/>
    <property type="match status" value="1"/>
</dbReference>
<dbReference type="InterPro" id="IPR050388">
    <property type="entry name" value="ABC_Ni/Peptide_Import"/>
</dbReference>
<dbReference type="GO" id="GO:0005524">
    <property type="term" value="F:ATP binding"/>
    <property type="evidence" value="ECO:0007669"/>
    <property type="project" value="UniProtKB-KW"/>
</dbReference>
<proteinExistence type="inferred from homology"/>
<keyword evidence="3" id="KW-0813">Transport</keyword>
<dbReference type="PROSITE" id="PS00211">
    <property type="entry name" value="ABC_TRANSPORTER_1"/>
    <property type="match status" value="1"/>
</dbReference>
<keyword evidence="7" id="KW-0472">Membrane</keyword>
<dbReference type="InterPro" id="IPR013563">
    <property type="entry name" value="Oligopep_ABC_C"/>
</dbReference>
<reference evidence="9" key="1">
    <citation type="submission" date="2019-09" db="EMBL/GenBank/DDBJ databases">
        <title>Characterisation of the sponge microbiome using genome-centric metagenomics.</title>
        <authorList>
            <person name="Engelberts J.P."/>
            <person name="Robbins S.J."/>
            <person name="De Goeij J.M."/>
            <person name="Aranda M."/>
            <person name="Bell S.C."/>
            <person name="Webster N.S."/>
        </authorList>
    </citation>
    <scope>NUCLEOTIDE SEQUENCE</scope>
    <source>
        <strain evidence="9">SB0664_bin_27</strain>
    </source>
</reference>
<accession>A0A6B0YUA6</accession>
<dbReference type="NCBIfam" id="TIGR01727">
    <property type="entry name" value="oligo_HPY"/>
    <property type="match status" value="1"/>
</dbReference>